<evidence type="ECO:0000313" key="7">
    <source>
        <dbReference type="Proteomes" id="UP000294668"/>
    </source>
</evidence>
<dbReference type="RefSeq" id="WP_057963018.1">
    <property type="nucleotide sequence ID" value="NZ_BAAAXO010000016.1"/>
</dbReference>
<gene>
    <name evidence="3" type="ORF">B8W98_02905</name>
    <name evidence="4" type="ORF">C5L28_002349</name>
    <name evidence="2" type="ORF">LPKJCM_00715</name>
</gene>
<keyword evidence="7" id="KW-1185">Reference proteome</keyword>
<feature type="domain" description="Core" evidence="1">
    <location>
        <begin position="4"/>
        <end position="111"/>
    </location>
</feature>
<evidence type="ECO:0000313" key="3">
    <source>
        <dbReference type="EMBL" id="PAK86701.1"/>
    </source>
</evidence>
<dbReference type="InterPro" id="IPR035903">
    <property type="entry name" value="HesB-like_dom_sf"/>
</dbReference>
<organism evidence="3 6">
    <name type="scientific">Lentilactobacillus parakefiri</name>
    <dbReference type="NCBI Taxonomy" id="152332"/>
    <lineage>
        <taxon>Bacteria</taxon>
        <taxon>Bacillati</taxon>
        <taxon>Bacillota</taxon>
        <taxon>Bacilli</taxon>
        <taxon>Lactobacillales</taxon>
        <taxon>Lactobacillaceae</taxon>
        <taxon>Lentilactobacillus</taxon>
    </lineage>
</organism>
<evidence type="ECO:0000313" key="6">
    <source>
        <dbReference type="Proteomes" id="UP000216802"/>
    </source>
</evidence>
<dbReference type="EMBL" id="PUFL01000055">
    <property type="protein sequence ID" value="TDG91472.1"/>
    <property type="molecule type" value="Genomic_DNA"/>
</dbReference>
<reference evidence="4" key="4">
    <citation type="submission" date="2019-02" db="EMBL/GenBank/DDBJ databases">
        <authorList>
            <person name="Buron G."/>
            <person name="Chaylann A."/>
            <person name="Dolejs I."/>
            <person name="Forster J."/>
            <person name="Miks M.H."/>
        </authorList>
    </citation>
    <scope>NUCLEOTIDE SEQUENCE</scope>
    <source>
        <strain evidence="4">DSM 10551</strain>
    </source>
</reference>
<sequence>MITIHLTDPIRSLLCERRFKNKTLLLITDDGGGKYSLKGGACTIGANFSMIILDKPDADYPVRLVNHAGIPLFTSNYDLTFLGNGLKLDYQNHSIRLSDDSGLLDGAVQITNGADVITAFQNGLTPDQAGC</sequence>
<dbReference type="Pfam" id="PF01521">
    <property type="entry name" value="Fe-S_biosyn"/>
    <property type="match status" value="1"/>
</dbReference>
<dbReference type="Proteomes" id="UP000214739">
    <property type="component" value="Unassembled WGS sequence"/>
</dbReference>
<reference evidence="4 7" key="3">
    <citation type="journal article" date="2019" name="Appl. Microbiol. Biotechnol.">
        <title>Uncovering carbohydrate metabolism through a genotype-phenotype association study of 56 lactic acid bacteria genomes.</title>
        <authorList>
            <person name="Buron-Moles G."/>
            <person name="Chailyan A."/>
            <person name="Dolejs I."/>
            <person name="Forster J."/>
            <person name="Miks M.H."/>
        </authorList>
    </citation>
    <scope>NUCLEOTIDE SEQUENCE [LARGE SCALE GENOMIC DNA]</scope>
    <source>
        <strain evidence="4 7">DSM 10551</strain>
    </source>
</reference>
<dbReference type="EMBL" id="BDGB01000041">
    <property type="protein sequence ID" value="GAW71634.1"/>
    <property type="molecule type" value="Genomic_DNA"/>
</dbReference>
<reference evidence="3 6" key="2">
    <citation type="submission" date="2017-04" db="EMBL/GenBank/DDBJ databases">
        <title>Kefir bacterial isolates.</title>
        <authorList>
            <person name="Kim Y."/>
            <person name="Blasche S."/>
            <person name="Patil K.R."/>
        </authorList>
    </citation>
    <scope>NUCLEOTIDE SEQUENCE [LARGE SCALE GENOMIC DNA]</scope>
    <source>
        <strain evidence="3 6">OG2</strain>
    </source>
</reference>
<dbReference type="Proteomes" id="UP000294668">
    <property type="component" value="Unassembled WGS sequence"/>
</dbReference>
<name>A0A269YN83_9LACO</name>
<dbReference type="AlphaFoldDB" id="A0A269YN83"/>
<evidence type="ECO:0000313" key="2">
    <source>
        <dbReference type="EMBL" id="GAW71634.1"/>
    </source>
</evidence>
<proteinExistence type="predicted"/>
<dbReference type="OrthoDB" id="2187371at2"/>
<protein>
    <submittedName>
        <fullName evidence="3">Fe-S cluster biosynthesis protein</fullName>
    </submittedName>
</protein>
<accession>A0A269YN83</accession>
<dbReference type="EMBL" id="NCXI01000012">
    <property type="protein sequence ID" value="PAK86701.1"/>
    <property type="molecule type" value="Genomic_DNA"/>
</dbReference>
<evidence type="ECO:0000313" key="5">
    <source>
        <dbReference type="Proteomes" id="UP000214739"/>
    </source>
</evidence>
<comment type="caution">
    <text evidence="3">The sequence shown here is derived from an EMBL/GenBank/DDBJ whole genome shotgun (WGS) entry which is preliminary data.</text>
</comment>
<evidence type="ECO:0000259" key="1">
    <source>
        <dbReference type="Pfam" id="PF01521"/>
    </source>
</evidence>
<dbReference type="Gene3D" id="2.60.300.12">
    <property type="entry name" value="HesB-like domain"/>
    <property type="match status" value="1"/>
</dbReference>
<evidence type="ECO:0000313" key="4">
    <source>
        <dbReference type="EMBL" id="TDG91472.1"/>
    </source>
</evidence>
<dbReference type="InterPro" id="IPR000361">
    <property type="entry name" value="ATAP_core_dom"/>
</dbReference>
<dbReference type="Proteomes" id="UP000216802">
    <property type="component" value="Unassembled WGS sequence"/>
</dbReference>
<reference evidence="2 5" key="1">
    <citation type="journal article" date="2017" name="Biosci Microbiota Food Health">
        <title>Genomic characterization reconfirms the taxonomic status of Lactobacillus parakefiri.</title>
        <authorList>
            <person name="Tanizawa Y."/>
            <person name="Kobayashi H."/>
            <person name="Kaminuma E."/>
            <person name="Sakamoto M."/>
            <person name="Ohkuma M."/>
            <person name="Nakamura Y."/>
            <person name="Arita M."/>
            <person name="Tohno M."/>
        </authorList>
    </citation>
    <scope>NUCLEOTIDE SEQUENCE [LARGE SCALE GENOMIC DNA]</scope>
    <source>
        <strain evidence="2 5">JCM 8573</strain>
    </source>
</reference>
<dbReference type="SUPFAM" id="SSF89360">
    <property type="entry name" value="HesB-like domain"/>
    <property type="match status" value="1"/>
</dbReference>